<reference evidence="3 4" key="1">
    <citation type="submission" date="2014-10" db="EMBL/GenBank/DDBJ databases">
        <title>Genome sequence of Ponticoccus sp. strain UMTAT08 isolated from clonal culture of toxic dinoflagellate Alexandrium tamiyavanichii.</title>
        <authorList>
            <person name="Gan H.Y."/>
            <person name="Muhd D.-D."/>
            <person name="Mohd Noor M.E."/>
            <person name="Yeong Y.S."/>
            <person name="Usup G."/>
        </authorList>
    </citation>
    <scope>NUCLEOTIDE SEQUENCE [LARGE SCALE GENOMIC DNA]</scope>
    <source>
        <strain evidence="3 4">UMTAT08</strain>
    </source>
</reference>
<name>A0A0B3S5J0_9RHOB</name>
<dbReference type="InterPro" id="IPR014710">
    <property type="entry name" value="RmlC-like_jellyroll"/>
</dbReference>
<proteinExistence type="predicted"/>
<dbReference type="InterPro" id="IPR013096">
    <property type="entry name" value="Cupin_2"/>
</dbReference>
<dbReference type="InterPro" id="IPR011051">
    <property type="entry name" value="RmlC_Cupin_sf"/>
</dbReference>
<dbReference type="EMBL" id="JSUQ01000014">
    <property type="protein sequence ID" value="KHQ51916.1"/>
    <property type="molecule type" value="Genomic_DNA"/>
</dbReference>
<evidence type="ECO:0000256" key="1">
    <source>
        <dbReference type="ARBA" id="ARBA00022723"/>
    </source>
</evidence>
<dbReference type="OrthoDB" id="5290459at2"/>
<evidence type="ECO:0000313" key="3">
    <source>
        <dbReference type="EMBL" id="KHQ51916.1"/>
    </source>
</evidence>
<evidence type="ECO:0000313" key="4">
    <source>
        <dbReference type="Proteomes" id="UP000030960"/>
    </source>
</evidence>
<sequence length="153" mass="16536">MPIITKDSVQRRSGDGALGSFEALLFSESGGLTQFGALVEILAPGSASSFAHWHEAEDEMVYVLDGTVVLVEGDSEQEMGTGDVATFAAGVETAHRLENRGDRPARVLVIGTRATRDRVHYPGHDRVQLIERSHGEERRWTKANGAPAKPLKG</sequence>
<comment type="caution">
    <text evidence="3">The sequence shown here is derived from an EMBL/GenBank/DDBJ whole genome shotgun (WGS) entry which is preliminary data.</text>
</comment>
<keyword evidence="1" id="KW-0479">Metal-binding</keyword>
<dbReference type="AlphaFoldDB" id="A0A0B3S5J0"/>
<dbReference type="Proteomes" id="UP000030960">
    <property type="component" value="Unassembled WGS sequence"/>
</dbReference>
<gene>
    <name evidence="3" type="ORF">OA50_03553</name>
</gene>
<evidence type="ECO:0000259" key="2">
    <source>
        <dbReference type="Pfam" id="PF07883"/>
    </source>
</evidence>
<dbReference type="Pfam" id="PF07883">
    <property type="entry name" value="Cupin_2"/>
    <property type="match status" value="1"/>
</dbReference>
<keyword evidence="4" id="KW-1185">Reference proteome</keyword>
<dbReference type="CDD" id="cd02224">
    <property type="entry name" value="cupin_SPO2919-like"/>
    <property type="match status" value="1"/>
</dbReference>
<accession>A0A0B3S5J0</accession>
<dbReference type="RefSeq" id="WP_043144269.1">
    <property type="nucleotide sequence ID" value="NZ_JSUQ01000014.1"/>
</dbReference>
<protein>
    <submittedName>
        <fullName evidence="3">Cupin</fullName>
    </submittedName>
</protein>
<dbReference type="PANTHER" id="PTHR35848">
    <property type="entry name" value="OXALATE-BINDING PROTEIN"/>
    <property type="match status" value="1"/>
</dbReference>
<dbReference type="InterPro" id="IPR051610">
    <property type="entry name" value="GPI/OXD"/>
</dbReference>
<dbReference type="Gene3D" id="2.60.120.10">
    <property type="entry name" value="Jelly Rolls"/>
    <property type="match status" value="1"/>
</dbReference>
<organism evidence="3 4">
    <name type="scientific">Mameliella alba</name>
    <dbReference type="NCBI Taxonomy" id="561184"/>
    <lineage>
        <taxon>Bacteria</taxon>
        <taxon>Pseudomonadati</taxon>
        <taxon>Pseudomonadota</taxon>
        <taxon>Alphaproteobacteria</taxon>
        <taxon>Rhodobacterales</taxon>
        <taxon>Roseobacteraceae</taxon>
        <taxon>Mameliella</taxon>
    </lineage>
</organism>
<feature type="domain" description="Cupin type-2" evidence="2">
    <location>
        <begin position="39"/>
        <end position="110"/>
    </location>
</feature>
<dbReference type="PANTHER" id="PTHR35848:SF9">
    <property type="entry name" value="SLL1358 PROTEIN"/>
    <property type="match status" value="1"/>
</dbReference>
<dbReference type="SUPFAM" id="SSF51182">
    <property type="entry name" value="RmlC-like cupins"/>
    <property type="match status" value="1"/>
</dbReference>
<dbReference type="GO" id="GO:0046872">
    <property type="term" value="F:metal ion binding"/>
    <property type="evidence" value="ECO:0007669"/>
    <property type="project" value="UniProtKB-KW"/>
</dbReference>